<sequence>MGCKKRTRVASPKDIAGTTLVSQAIRSATTQPSPSFAAGISHRDVKGATVARRGPLRGLDPKNVLLTPATQSRHEVANSDDELVIMDDEEASCEPPRSTRAARSGRQQVNYDMKYHPMDEVTRPKRAAKRTPASRQPKTPVKIDVGTSDASSNIDLDLLSGEDESELESDNKENELARKPDPRATRHSARSEARKAVNYSRKHHPQDHGLPGFQRRAKRIKLEHSNAVRKKTRPGVSLEDENTGGLQQGNNGPNEGHSGIQEDDDQQMGTLDDLSIDSHSQSSERNEEGRPNPKSFASFKDDHGSALMKDAEVANSTDNEFAHGGRVIESRFEQSDDMDFEGLFVHETIEQPEPQTSSLAASTKIGGSLEKQPQLTTDDVSLTIVKPYFSGYQGYVLHPREVQFEISKVERNDNSPSRPSQPQDSDQLATGGLVLEADATSVIDPPKESPCALSQDQGAASQAEPGSKGFASLEESVVNDRRASSSPSSNILPAVDDSNPEGLIPSLNVNAANEGREGTHVSVPVSAQSQLPPAEDADAHDPPSAYHPEIHVQHEELDDNVSSLLPSLGQDESNAIRSTTEDDELPSTDAQSFASAEETNELPPSGQGDQ</sequence>
<evidence type="ECO:0000313" key="2">
    <source>
        <dbReference type="EMBL" id="OTA36346.1"/>
    </source>
</evidence>
<dbReference type="Proteomes" id="UP000194280">
    <property type="component" value="Unassembled WGS sequence"/>
</dbReference>
<name>A0A1Z5TJZ0_HORWE</name>
<accession>A0A1Z5TJZ0</accession>
<evidence type="ECO:0000256" key="1">
    <source>
        <dbReference type="SAM" id="MobiDB-lite"/>
    </source>
</evidence>
<dbReference type="AlphaFoldDB" id="A0A1Z5TJZ0"/>
<reference evidence="2 3" key="1">
    <citation type="submission" date="2017-01" db="EMBL/GenBank/DDBJ databases">
        <title>The recent genome duplication of the halophilic yeast Hortaea werneckii: insights from long-read sequencing.</title>
        <authorList>
            <person name="Sinha S."/>
            <person name="Flibotte S."/>
            <person name="Neira M."/>
            <person name="Lenassi M."/>
            <person name="Gostincar C."/>
            <person name="Stajich J.E."/>
            <person name="Nislow C.E."/>
        </authorList>
    </citation>
    <scope>NUCLEOTIDE SEQUENCE [LARGE SCALE GENOMIC DNA]</scope>
    <source>
        <strain evidence="2 3">EXF-2000</strain>
    </source>
</reference>
<feature type="region of interest" description="Disordered" evidence="1">
    <location>
        <begin position="407"/>
        <end position="549"/>
    </location>
</feature>
<dbReference type="VEuPathDB" id="FungiDB:BTJ68_03482"/>
<feature type="compositionally biased region" description="Basic and acidic residues" evidence="1">
    <location>
        <begin position="299"/>
        <end position="312"/>
    </location>
</feature>
<feature type="region of interest" description="Disordered" evidence="1">
    <location>
        <begin position="349"/>
        <end position="377"/>
    </location>
</feature>
<organism evidence="2 3">
    <name type="scientific">Hortaea werneckii EXF-2000</name>
    <dbReference type="NCBI Taxonomy" id="1157616"/>
    <lineage>
        <taxon>Eukaryota</taxon>
        <taxon>Fungi</taxon>
        <taxon>Dikarya</taxon>
        <taxon>Ascomycota</taxon>
        <taxon>Pezizomycotina</taxon>
        <taxon>Dothideomycetes</taxon>
        <taxon>Dothideomycetidae</taxon>
        <taxon>Mycosphaerellales</taxon>
        <taxon>Teratosphaeriaceae</taxon>
        <taxon>Hortaea</taxon>
    </lineage>
</organism>
<comment type="caution">
    <text evidence="2">The sequence shown here is derived from an EMBL/GenBank/DDBJ whole genome shotgun (WGS) entry which is preliminary data.</text>
</comment>
<feature type="compositionally biased region" description="Acidic residues" evidence="1">
    <location>
        <begin position="78"/>
        <end position="92"/>
    </location>
</feature>
<dbReference type="EMBL" id="MUNK01000032">
    <property type="protein sequence ID" value="OTA36346.1"/>
    <property type="molecule type" value="Genomic_DNA"/>
</dbReference>
<protein>
    <submittedName>
        <fullName evidence="2">Uncharacterized protein</fullName>
    </submittedName>
</protein>
<feature type="compositionally biased region" description="Polar residues" evidence="1">
    <location>
        <begin position="244"/>
        <end position="253"/>
    </location>
</feature>
<feature type="compositionally biased region" description="Basic and acidic residues" evidence="1">
    <location>
        <begin position="282"/>
        <end position="291"/>
    </location>
</feature>
<feature type="region of interest" description="Disordered" evidence="1">
    <location>
        <begin position="562"/>
        <end position="610"/>
    </location>
</feature>
<feature type="compositionally biased region" description="Basic and acidic residues" evidence="1">
    <location>
        <begin position="113"/>
        <end position="123"/>
    </location>
</feature>
<proteinExistence type="predicted"/>
<evidence type="ECO:0000313" key="3">
    <source>
        <dbReference type="Proteomes" id="UP000194280"/>
    </source>
</evidence>
<dbReference type="InParanoid" id="A0A1Z5TJZ0"/>
<feature type="compositionally biased region" description="Basic and acidic residues" evidence="1">
    <location>
        <begin position="169"/>
        <end position="195"/>
    </location>
</feature>
<feature type="compositionally biased region" description="Low complexity" evidence="1">
    <location>
        <begin position="414"/>
        <end position="427"/>
    </location>
</feature>
<dbReference type="OrthoDB" id="5430111at2759"/>
<keyword evidence="3" id="KW-1185">Reference proteome</keyword>
<gene>
    <name evidence="2" type="ORF">BTJ68_03482</name>
</gene>
<feature type="region of interest" description="Disordered" evidence="1">
    <location>
        <begin position="72"/>
        <end position="323"/>
    </location>
</feature>
<feature type="compositionally biased region" description="Polar residues" evidence="1">
    <location>
        <begin position="562"/>
        <end position="578"/>
    </location>
</feature>